<dbReference type="AlphaFoldDB" id="A0A6N1AS13"/>
<organism evidence="2 3">
    <name type="scientific">Azospirillum oryzae</name>
    <dbReference type="NCBI Taxonomy" id="286727"/>
    <lineage>
        <taxon>Bacteria</taxon>
        <taxon>Pseudomonadati</taxon>
        <taxon>Pseudomonadota</taxon>
        <taxon>Alphaproteobacteria</taxon>
        <taxon>Rhodospirillales</taxon>
        <taxon>Azospirillaceae</taxon>
        <taxon>Azospirillum</taxon>
    </lineage>
</organism>
<sequence length="128" mass="13619">MIERNAHDTAPGPHRAGRGRALTGTGMDLIVVAQRFRYAVARLPRATAGLRPAGVTSGLLLAPVLDEITKARRRRIGWQAIATELARAGVHKLSGAPFTAADLRTYANRLSKRQNGGGSKPSEPACGR</sequence>
<reference evidence="2 3" key="1">
    <citation type="submission" date="2020-06" db="EMBL/GenBank/DDBJ databases">
        <title>Complete genome of Azosprillum oryzae KACC14407.</title>
        <authorList>
            <person name="Kim M."/>
            <person name="Park Y.-J."/>
            <person name="Shin J.-H."/>
        </authorList>
    </citation>
    <scope>NUCLEOTIDE SEQUENCE [LARGE SCALE GENOMIC DNA]</scope>
    <source>
        <strain evidence="2 3">KACC 14407</strain>
        <plasmid evidence="2 3">unnamed7</plasmid>
    </source>
</reference>
<dbReference type="RefSeq" id="WP_136706029.1">
    <property type="nucleotide sequence ID" value="NZ_BSOV01000001.1"/>
</dbReference>
<proteinExistence type="predicted"/>
<dbReference type="Proteomes" id="UP000509702">
    <property type="component" value="Plasmid unnamed7"/>
</dbReference>
<name>A0A6N1AS13_9PROT</name>
<dbReference type="EMBL" id="CP054622">
    <property type="protein sequence ID" value="QKS54561.1"/>
    <property type="molecule type" value="Genomic_DNA"/>
</dbReference>
<dbReference type="KEGG" id="aoz:HUE56_29035"/>
<evidence type="ECO:0000256" key="1">
    <source>
        <dbReference type="SAM" id="MobiDB-lite"/>
    </source>
</evidence>
<evidence type="ECO:0000313" key="2">
    <source>
        <dbReference type="EMBL" id="QKS54561.1"/>
    </source>
</evidence>
<keyword evidence="3" id="KW-1185">Reference proteome</keyword>
<protein>
    <submittedName>
        <fullName evidence="2">Uncharacterized protein</fullName>
    </submittedName>
</protein>
<accession>A0A6N1AS13</accession>
<evidence type="ECO:0000313" key="3">
    <source>
        <dbReference type="Proteomes" id="UP000509702"/>
    </source>
</evidence>
<keyword evidence="2" id="KW-0614">Plasmid</keyword>
<gene>
    <name evidence="2" type="ORF">HUE56_29035</name>
</gene>
<geneLocation type="plasmid" evidence="2 3">
    <name>unnamed7</name>
</geneLocation>
<feature type="region of interest" description="Disordered" evidence="1">
    <location>
        <begin position="1"/>
        <end position="21"/>
    </location>
</feature>